<dbReference type="EMBL" id="SRLH01000003">
    <property type="protein sequence ID" value="TGD58482.1"/>
    <property type="molecule type" value="Genomic_DNA"/>
</dbReference>
<comment type="subcellular location">
    <subcellularLocation>
        <location evidence="1">Cell outer membrane</location>
    </subcellularLocation>
</comment>
<dbReference type="PROSITE" id="PS01068">
    <property type="entry name" value="OMPA_1"/>
    <property type="match status" value="1"/>
</dbReference>
<dbReference type="PANTHER" id="PTHR30329">
    <property type="entry name" value="STATOR ELEMENT OF FLAGELLAR MOTOR COMPLEX"/>
    <property type="match status" value="1"/>
</dbReference>
<accession>A0A4Z0LA23</accession>
<keyword evidence="10" id="KW-1185">Reference proteome</keyword>
<dbReference type="AlphaFoldDB" id="A0A4Z0LA23"/>
<dbReference type="InterPro" id="IPR006664">
    <property type="entry name" value="OMP_bac"/>
</dbReference>
<dbReference type="PRINTS" id="PR01021">
    <property type="entry name" value="OMPADOMAIN"/>
</dbReference>
<dbReference type="InterPro" id="IPR036737">
    <property type="entry name" value="OmpA-like_sf"/>
</dbReference>
<dbReference type="GO" id="GO:0005509">
    <property type="term" value="F:calcium ion binding"/>
    <property type="evidence" value="ECO:0007669"/>
    <property type="project" value="InterPro"/>
</dbReference>
<name>A0A4Z0LA23_9FLAO</name>
<evidence type="ECO:0000256" key="6">
    <source>
        <dbReference type="SAM" id="MobiDB-lite"/>
    </source>
</evidence>
<evidence type="ECO:0000256" key="2">
    <source>
        <dbReference type="ARBA" id="ARBA00022729"/>
    </source>
</evidence>
<dbReference type="Gene3D" id="3.30.1330.60">
    <property type="entry name" value="OmpA-like domain"/>
    <property type="match status" value="1"/>
</dbReference>
<evidence type="ECO:0000256" key="3">
    <source>
        <dbReference type="ARBA" id="ARBA00023136"/>
    </source>
</evidence>
<gene>
    <name evidence="9" type="ORF">E4635_06095</name>
</gene>
<dbReference type="Gene3D" id="4.10.1080.10">
    <property type="entry name" value="TSP type-3 repeat"/>
    <property type="match status" value="1"/>
</dbReference>
<protein>
    <submittedName>
        <fullName evidence="9">OmpA family protein</fullName>
    </submittedName>
</protein>
<dbReference type="InterPro" id="IPR028974">
    <property type="entry name" value="TSP_type-3_rpt"/>
</dbReference>
<organism evidence="9 10">
    <name type="scientific">Flavobacterium humi</name>
    <dbReference type="NCBI Taxonomy" id="2562683"/>
    <lineage>
        <taxon>Bacteria</taxon>
        <taxon>Pseudomonadati</taxon>
        <taxon>Bacteroidota</taxon>
        <taxon>Flavobacteriia</taxon>
        <taxon>Flavobacteriales</taxon>
        <taxon>Flavobacteriaceae</taxon>
        <taxon>Flavobacterium</taxon>
    </lineage>
</organism>
<dbReference type="InterPro" id="IPR003367">
    <property type="entry name" value="Thrombospondin_3-like_rpt"/>
</dbReference>
<evidence type="ECO:0000259" key="8">
    <source>
        <dbReference type="PROSITE" id="PS51123"/>
    </source>
</evidence>
<sequence length="472" mass="50363">MKHLNKLFVSMLMIAGLSATAQDSNNPWAISFGANAVDNRTSASPRDFNLKDHFSQFFDVKDHWNILPSVSYLTVSRNVGGNFSVGITGSVNKITKWVDWVPGQSANTTTVSNPGDLMYYSADGNIRYSLKNLIGSKWFDPAVNVGGGYTWLEDKSAGTANIGGSLTFWFTEQVGLSLSSTYKKAFTDRNGFGEFEVPSLFQHMAGLTFQFGGKDTDGDGIYDKDDACPDVAGLPAFQGCPDTDGDGIADKDDACPDAAGTKELNGCPDTDGDGIADKDDACPDVAGLPALNGCPDADGDGLADNKDKCPTVAGPRENGGCPWPDTDGDSVLDKDDKCPDVKGTVANNGCPEVSEDVIKRLNDYAKTILFNSAKATFQQQTYPVLQSIVAILKEYPTSNFSIEGHTDSDGKDAANQKLSEDRAAAVKNYLIENGIDSARLSSAGFGESKPIATNKTKAGKAQNRRVEVKLVK</sequence>
<dbReference type="InterPro" id="IPR006665">
    <property type="entry name" value="OmpA-like"/>
</dbReference>
<evidence type="ECO:0000256" key="1">
    <source>
        <dbReference type="ARBA" id="ARBA00004442"/>
    </source>
</evidence>
<comment type="caution">
    <text evidence="9">The sequence shown here is derived from an EMBL/GenBank/DDBJ whole genome shotgun (WGS) entry which is preliminary data.</text>
</comment>
<dbReference type="InterPro" id="IPR006690">
    <property type="entry name" value="OMPA-like_CS"/>
</dbReference>
<keyword evidence="4" id="KW-0998">Cell outer membrane</keyword>
<keyword evidence="2 7" id="KW-0732">Signal</keyword>
<dbReference type="PANTHER" id="PTHR30329:SF21">
    <property type="entry name" value="LIPOPROTEIN YIAD-RELATED"/>
    <property type="match status" value="1"/>
</dbReference>
<evidence type="ECO:0000256" key="5">
    <source>
        <dbReference type="PROSITE-ProRule" id="PRU00473"/>
    </source>
</evidence>
<dbReference type="Pfam" id="PF00691">
    <property type="entry name" value="OmpA"/>
    <property type="match status" value="1"/>
</dbReference>
<dbReference type="SUPFAM" id="SSF103088">
    <property type="entry name" value="OmpA-like"/>
    <property type="match status" value="1"/>
</dbReference>
<dbReference type="SUPFAM" id="SSF103647">
    <property type="entry name" value="TSP type-3 repeat"/>
    <property type="match status" value="2"/>
</dbReference>
<dbReference type="InterPro" id="IPR050330">
    <property type="entry name" value="Bact_OuterMem_StrucFunc"/>
</dbReference>
<evidence type="ECO:0000313" key="9">
    <source>
        <dbReference type="EMBL" id="TGD58482.1"/>
    </source>
</evidence>
<evidence type="ECO:0000313" key="10">
    <source>
        <dbReference type="Proteomes" id="UP000297407"/>
    </source>
</evidence>
<dbReference type="GO" id="GO:0007155">
    <property type="term" value="P:cell adhesion"/>
    <property type="evidence" value="ECO:0007669"/>
    <property type="project" value="InterPro"/>
</dbReference>
<dbReference type="Pfam" id="PF02412">
    <property type="entry name" value="TSP_3"/>
    <property type="match status" value="3"/>
</dbReference>
<dbReference type="CDD" id="cd07185">
    <property type="entry name" value="OmpA_C-like"/>
    <property type="match status" value="1"/>
</dbReference>
<feature type="signal peptide" evidence="7">
    <location>
        <begin position="1"/>
        <end position="21"/>
    </location>
</feature>
<reference evidence="9 10" key="1">
    <citation type="submission" date="2019-04" db="EMBL/GenBank/DDBJ databases">
        <title>Flavobacterium sp. strain DS2-A Genome sequencing and assembly.</title>
        <authorList>
            <person name="Kim I."/>
        </authorList>
    </citation>
    <scope>NUCLEOTIDE SEQUENCE [LARGE SCALE GENOMIC DNA]</scope>
    <source>
        <strain evidence="9 10">DS2-A</strain>
    </source>
</reference>
<feature type="chain" id="PRO_5021382118" evidence="7">
    <location>
        <begin position="22"/>
        <end position="472"/>
    </location>
</feature>
<dbReference type="OrthoDB" id="9805336at2"/>
<evidence type="ECO:0000256" key="7">
    <source>
        <dbReference type="SAM" id="SignalP"/>
    </source>
</evidence>
<dbReference type="Proteomes" id="UP000297407">
    <property type="component" value="Unassembled WGS sequence"/>
</dbReference>
<keyword evidence="3 5" id="KW-0472">Membrane</keyword>
<dbReference type="GO" id="GO:0009279">
    <property type="term" value="C:cell outer membrane"/>
    <property type="evidence" value="ECO:0007669"/>
    <property type="project" value="UniProtKB-SubCell"/>
</dbReference>
<dbReference type="RefSeq" id="WP_135525742.1">
    <property type="nucleotide sequence ID" value="NZ_SRLH01000003.1"/>
</dbReference>
<feature type="domain" description="OmpA-like" evidence="8">
    <location>
        <begin position="357"/>
        <end position="472"/>
    </location>
</feature>
<evidence type="ECO:0000256" key="4">
    <source>
        <dbReference type="ARBA" id="ARBA00023237"/>
    </source>
</evidence>
<proteinExistence type="predicted"/>
<feature type="region of interest" description="Disordered" evidence="6">
    <location>
        <begin position="449"/>
        <end position="472"/>
    </location>
</feature>
<dbReference type="PROSITE" id="PS51123">
    <property type="entry name" value="OMPA_2"/>
    <property type="match status" value="1"/>
</dbReference>